<dbReference type="InterPro" id="IPR029057">
    <property type="entry name" value="PRTase-like"/>
</dbReference>
<evidence type="ECO:0000313" key="3">
    <source>
        <dbReference type="Proteomes" id="UP001521137"/>
    </source>
</evidence>
<dbReference type="InterPro" id="IPR051910">
    <property type="entry name" value="ComF/GntX_DNA_util-trans"/>
</dbReference>
<protein>
    <submittedName>
        <fullName evidence="2">ComF family protein</fullName>
    </submittedName>
</protein>
<comment type="similarity">
    <text evidence="1">Belongs to the ComF/GntX family.</text>
</comment>
<dbReference type="RefSeq" id="WP_235314393.1">
    <property type="nucleotide sequence ID" value="NZ_JAKGAS010000017.1"/>
</dbReference>
<proteinExistence type="inferred from homology"/>
<dbReference type="Proteomes" id="UP001521137">
    <property type="component" value="Unassembled WGS sequence"/>
</dbReference>
<dbReference type="EMBL" id="JAKGAS010000017">
    <property type="protein sequence ID" value="MCF2950294.1"/>
    <property type="molecule type" value="Genomic_DNA"/>
</dbReference>
<dbReference type="InterPro" id="IPR000836">
    <property type="entry name" value="PRTase_dom"/>
</dbReference>
<dbReference type="PANTHER" id="PTHR47505">
    <property type="entry name" value="DNA UTILIZATION PROTEIN YHGH"/>
    <property type="match status" value="1"/>
</dbReference>
<dbReference type="Gene3D" id="3.40.50.2020">
    <property type="match status" value="1"/>
</dbReference>
<sequence length="225" mass="25768">MNSLFSQNCLICRQESINAICAYCQSDLDLFNCQQFEYNLMHCPNIQKGLKKVSFPHILALSDYQWPISKLLTGLKFSAKFPHAHALARLFVKNCLATGDDKPQFIVPIPLHKNRFLTRKFNQSIELAKHISQLSNIPMNTNLLNRVKSTRQQTDLTAVARKRNLRNAFCIPPTALEQLIEYQHIALFDDVVTTGTTINSAYNLLHKANPKLRIDVWSICITLQR</sequence>
<evidence type="ECO:0000313" key="2">
    <source>
        <dbReference type="EMBL" id="MCF2950294.1"/>
    </source>
</evidence>
<reference evidence="2 3" key="1">
    <citation type="submission" date="2022-01" db="EMBL/GenBank/DDBJ databases">
        <title>Paraglaciecola sp. G1-23.</title>
        <authorList>
            <person name="Jin M.S."/>
            <person name="Han D.M."/>
            <person name="Kim H.M."/>
            <person name="Jeon C.O."/>
        </authorList>
    </citation>
    <scope>NUCLEOTIDE SEQUENCE [LARGE SCALE GENOMIC DNA]</scope>
    <source>
        <strain evidence="2 3">G1-23</strain>
    </source>
</reference>
<name>A0ABS9DBI3_9ALTE</name>
<organism evidence="2 3">
    <name type="scientific">Paraglaciecola algarum</name>
    <dbReference type="NCBI Taxonomy" id="3050085"/>
    <lineage>
        <taxon>Bacteria</taxon>
        <taxon>Pseudomonadati</taxon>
        <taxon>Pseudomonadota</taxon>
        <taxon>Gammaproteobacteria</taxon>
        <taxon>Alteromonadales</taxon>
        <taxon>Alteromonadaceae</taxon>
        <taxon>Paraglaciecola</taxon>
    </lineage>
</organism>
<comment type="caution">
    <text evidence="2">The sequence shown here is derived from an EMBL/GenBank/DDBJ whole genome shotgun (WGS) entry which is preliminary data.</text>
</comment>
<dbReference type="SUPFAM" id="SSF53271">
    <property type="entry name" value="PRTase-like"/>
    <property type="match status" value="1"/>
</dbReference>
<gene>
    <name evidence="2" type="ORF">L0668_19455</name>
</gene>
<evidence type="ECO:0000256" key="1">
    <source>
        <dbReference type="ARBA" id="ARBA00008007"/>
    </source>
</evidence>
<dbReference type="PANTHER" id="PTHR47505:SF1">
    <property type="entry name" value="DNA UTILIZATION PROTEIN YHGH"/>
    <property type="match status" value="1"/>
</dbReference>
<keyword evidence="3" id="KW-1185">Reference proteome</keyword>
<accession>A0ABS9DBI3</accession>
<dbReference type="CDD" id="cd06223">
    <property type="entry name" value="PRTases_typeI"/>
    <property type="match status" value="1"/>
</dbReference>